<dbReference type="GO" id="GO:0030313">
    <property type="term" value="C:cell envelope"/>
    <property type="evidence" value="ECO:0007669"/>
    <property type="project" value="UniProtKB-SubCell"/>
</dbReference>
<feature type="chain" id="PRO_5013204749" evidence="5">
    <location>
        <begin position="22"/>
        <end position="265"/>
    </location>
</feature>
<dbReference type="Gene3D" id="3.40.190.10">
    <property type="entry name" value="Periplasmic binding protein-like II"/>
    <property type="match status" value="2"/>
</dbReference>
<comment type="caution">
    <text evidence="8">The sequence shown here is derived from an EMBL/GenBank/DDBJ whole genome shotgun (WGS) entry which is preliminary data.</text>
</comment>
<evidence type="ECO:0000259" key="6">
    <source>
        <dbReference type="SMART" id="SM00062"/>
    </source>
</evidence>
<evidence type="ECO:0000313" key="9">
    <source>
        <dbReference type="Proteomes" id="UP000189800"/>
    </source>
</evidence>
<evidence type="ECO:0000256" key="2">
    <source>
        <dbReference type="ARBA" id="ARBA00010333"/>
    </source>
</evidence>
<evidence type="ECO:0000256" key="4">
    <source>
        <dbReference type="RuleBase" id="RU003744"/>
    </source>
</evidence>
<dbReference type="Pfam" id="PF00497">
    <property type="entry name" value="SBP_bac_3"/>
    <property type="match status" value="1"/>
</dbReference>
<gene>
    <name evidence="8" type="ORF">B0680_03605</name>
</gene>
<dbReference type="SMART" id="SM00079">
    <property type="entry name" value="PBPe"/>
    <property type="match status" value="1"/>
</dbReference>
<dbReference type="PANTHER" id="PTHR35936">
    <property type="entry name" value="MEMBRANE-BOUND LYTIC MUREIN TRANSGLYCOSYLASE F"/>
    <property type="match status" value="1"/>
</dbReference>
<dbReference type="RefSeq" id="WP_078253691.1">
    <property type="nucleotide sequence ID" value="NZ_MUYU01000008.1"/>
</dbReference>
<dbReference type="PROSITE" id="PS51257">
    <property type="entry name" value="PROKAR_LIPOPROTEIN"/>
    <property type="match status" value="1"/>
</dbReference>
<dbReference type="PROSITE" id="PS01039">
    <property type="entry name" value="SBP_BACTERIAL_3"/>
    <property type="match status" value="1"/>
</dbReference>
<dbReference type="AlphaFoldDB" id="A0A1T0CRA2"/>
<keyword evidence="3 5" id="KW-0732">Signal</keyword>
<dbReference type="GO" id="GO:0016020">
    <property type="term" value="C:membrane"/>
    <property type="evidence" value="ECO:0007669"/>
    <property type="project" value="InterPro"/>
</dbReference>
<dbReference type="EMBL" id="MUYU01000008">
    <property type="protein sequence ID" value="OOS24872.1"/>
    <property type="molecule type" value="Genomic_DNA"/>
</dbReference>
<dbReference type="InterPro" id="IPR018313">
    <property type="entry name" value="SBP_3_CS"/>
</dbReference>
<reference evidence="8 9" key="1">
    <citation type="submission" date="2017-02" db="EMBL/GenBank/DDBJ databases">
        <title>Draft genome sequence of Moraxella pluranimalium CCUG 54913T type strain.</title>
        <authorList>
            <person name="Salva-Serra F."/>
            <person name="Engstrom-Jakobsson H."/>
            <person name="Thorell K."/>
            <person name="Jaen-Luchoro D."/>
            <person name="Gonzales-Siles L."/>
            <person name="Karlsson R."/>
            <person name="Yazdan S."/>
            <person name="Boulund F."/>
            <person name="Johnning A."/>
            <person name="Engstrand L."/>
            <person name="Kristiansson E."/>
            <person name="Moore E."/>
        </authorList>
    </citation>
    <scope>NUCLEOTIDE SEQUENCE [LARGE SCALE GENOMIC DNA]</scope>
    <source>
        <strain evidence="8 9">CCUG 54913</strain>
    </source>
</reference>
<evidence type="ECO:0000256" key="3">
    <source>
        <dbReference type="ARBA" id="ARBA00022729"/>
    </source>
</evidence>
<dbReference type="GO" id="GO:0015276">
    <property type="term" value="F:ligand-gated monoatomic ion channel activity"/>
    <property type="evidence" value="ECO:0007669"/>
    <property type="project" value="InterPro"/>
</dbReference>
<proteinExistence type="inferred from homology"/>
<keyword evidence="9" id="KW-1185">Reference proteome</keyword>
<comment type="subcellular location">
    <subcellularLocation>
        <location evidence="1">Cell envelope</location>
    </subcellularLocation>
</comment>
<evidence type="ECO:0000256" key="5">
    <source>
        <dbReference type="SAM" id="SignalP"/>
    </source>
</evidence>
<dbReference type="InterPro" id="IPR001638">
    <property type="entry name" value="Solute-binding_3/MltF_N"/>
</dbReference>
<feature type="domain" description="Ionotropic glutamate receptor C-terminal" evidence="7">
    <location>
        <begin position="41"/>
        <end position="260"/>
    </location>
</feature>
<organism evidence="8 9">
    <name type="scientific">Moraxella pluranimalium</name>
    <dbReference type="NCBI Taxonomy" id="470453"/>
    <lineage>
        <taxon>Bacteria</taxon>
        <taxon>Pseudomonadati</taxon>
        <taxon>Pseudomonadota</taxon>
        <taxon>Gammaproteobacteria</taxon>
        <taxon>Moraxellales</taxon>
        <taxon>Moraxellaceae</taxon>
        <taxon>Moraxella</taxon>
    </lineage>
</organism>
<accession>A0A1T0CRA2</accession>
<feature type="domain" description="Solute-binding protein family 3/N-terminal" evidence="6">
    <location>
        <begin position="41"/>
        <end position="261"/>
    </location>
</feature>
<sequence length="265" mass="28374">MKHTVKFATALLTAAVLSACGNDKPDTAAAAPAADTAAEKQIRIATESNFKPFSYLDTQGNLAGFEIDLANALCEEMKAKCEIISQDWDSLIPSLQANKADAIMAGMSITEERLKVVDFSEPYFDNTLVLIGKKGDAITINDIAGKTVATQQATVSADYLAKNYPQATVKTYDKQDNAYLDLTAGRAELMLSDIMPVTDWLTTEQGQGFEIKGEPIDIGDKVGIAVRKDDAELKASFNAALASLKANGKYAEIAAKHLGDTVKAQ</sequence>
<evidence type="ECO:0000313" key="8">
    <source>
        <dbReference type="EMBL" id="OOS24872.1"/>
    </source>
</evidence>
<feature type="signal peptide" evidence="5">
    <location>
        <begin position="1"/>
        <end position="21"/>
    </location>
</feature>
<evidence type="ECO:0000259" key="7">
    <source>
        <dbReference type="SMART" id="SM00079"/>
    </source>
</evidence>
<dbReference type="OrthoDB" id="9768183at2"/>
<name>A0A1T0CRA2_9GAMM</name>
<dbReference type="InterPro" id="IPR001320">
    <property type="entry name" value="Iontro_rcpt_C"/>
</dbReference>
<dbReference type="Proteomes" id="UP000189800">
    <property type="component" value="Unassembled WGS sequence"/>
</dbReference>
<dbReference type="STRING" id="470453.B0680_03605"/>
<comment type="similarity">
    <text evidence="2 4">Belongs to the bacterial solute-binding protein 3 family.</text>
</comment>
<dbReference type="PANTHER" id="PTHR35936:SF17">
    <property type="entry name" value="ARGININE-BINDING EXTRACELLULAR PROTEIN ARTP"/>
    <property type="match status" value="1"/>
</dbReference>
<protein>
    <submittedName>
        <fullName evidence="8">ABC transporter substrate-binding protein</fullName>
    </submittedName>
</protein>
<dbReference type="SMART" id="SM00062">
    <property type="entry name" value="PBPb"/>
    <property type="match status" value="1"/>
</dbReference>
<dbReference type="SUPFAM" id="SSF53850">
    <property type="entry name" value="Periplasmic binding protein-like II"/>
    <property type="match status" value="1"/>
</dbReference>
<evidence type="ECO:0000256" key="1">
    <source>
        <dbReference type="ARBA" id="ARBA00004196"/>
    </source>
</evidence>